<evidence type="ECO:0000313" key="1">
    <source>
        <dbReference type="EMBL" id="QHL88687.1"/>
    </source>
</evidence>
<dbReference type="Gene3D" id="3.40.30.10">
    <property type="entry name" value="Glutaredoxin"/>
    <property type="match status" value="1"/>
</dbReference>
<organism evidence="1 2">
    <name type="scientific">Nibribacter ruber</name>
    <dbReference type="NCBI Taxonomy" id="2698458"/>
    <lineage>
        <taxon>Bacteria</taxon>
        <taxon>Pseudomonadati</taxon>
        <taxon>Bacteroidota</taxon>
        <taxon>Cytophagia</taxon>
        <taxon>Cytophagales</taxon>
        <taxon>Hymenobacteraceae</taxon>
        <taxon>Nibribacter</taxon>
    </lineage>
</organism>
<dbReference type="Pfam" id="PF14595">
    <property type="entry name" value="Thioredoxin_9"/>
    <property type="match status" value="1"/>
</dbReference>
<dbReference type="InterPro" id="IPR036249">
    <property type="entry name" value="Thioredoxin-like_sf"/>
</dbReference>
<protein>
    <submittedName>
        <fullName evidence="1">Thioredoxin family protein</fullName>
    </submittedName>
</protein>
<keyword evidence="2" id="KW-1185">Reference proteome</keyword>
<dbReference type="EMBL" id="CP047897">
    <property type="protein sequence ID" value="QHL88687.1"/>
    <property type="molecule type" value="Genomic_DNA"/>
</dbReference>
<dbReference type="KEGG" id="nib:GU926_15125"/>
<accession>A0A6P1P2Q4</accession>
<dbReference type="SUPFAM" id="SSF52833">
    <property type="entry name" value="Thioredoxin-like"/>
    <property type="match status" value="1"/>
</dbReference>
<gene>
    <name evidence="1" type="ORF">GU926_15125</name>
</gene>
<name>A0A6P1P2Q4_9BACT</name>
<proteinExistence type="predicted"/>
<reference evidence="1 2" key="1">
    <citation type="submission" date="2020-01" db="EMBL/GenBank/DDBJ databases">
        <authorList>
            <person name="Kim M."/>
        </authorList>
    </citation>
    <scope>NUCLEOTIDE SEQUENCE [LARGE SCALE GENOMIC DNA]</scope>
    <source>
        <strain evidence="1 2">BT10</strain>
    </source>
</reference>
<dbReference type="RefSeq" id="WP_160693349.1">
    <property type="nucleotide sequence ID" value="NZ_CP047897.1"/>
</dbReference>
<dbReference type="AlphaFoldDB" id="A0A6P1P2Q4"/>
<evidence type="ECO:0000313" key="2">
    <source>
        <dbReference type="Proteomes" id="UP000464214"/>
    </source>
</evidence>
<dbReference type="Proteomes" id="UP000464214">
    <property type="component" value="Chromosome"/>
</dbReference>
<sequence>MEANPNVITPEVLAQGLSFSQYMDQVREAVAQHRTTGLEQSRLLTDVTKNNVPIMERTYQTPLLPELVDLIQHLPVPMVWLVLTEGWCGDAAQNVPILASLAEKSTQITFLTILRSEHPAVMDAYLTNGGKSIPKLICLDARTLQPLGSWGPRPQALQEAILPLKKSNLHILETIRQAQQISDADKGQSLQKELLTLIPAWVQAAQKD</sequence>